<reference evidence="2 3" key="1">
    <citation type="submission" date="2023-03" db="EMBL/GenBank/DDBJ databases">
        <title>High recombination rates correlate with genetic variation in Cardiocondyla obscurior ants.</title>
        <authorList>
            <person name="Errbii M."/>
        </authorList>
    </citation>
    <scope>NUCLEOTIDE SEQUENCE [LARGE SCALE GENOMIC DNA]</scope>
    <source>
        <strain evidence="2">Alpha-2009</strain>
        <tissue evidence="2">Whole body</tissue>
    </source>
</reference>
<protein>
    <submittedName>
        <fullName evidence="2">Uncharacterized protein</fullName>
    </submittedName>
</protein>
<accession>A0AAW2GLX0</accession>
<gene>
    <name evidence="2" type="ORF">PUN28_003827</name>
</gene>
<evidence type="ECO:0000256" key="1">
    <source>
        <dbReference type="SAM" id="MobiDB-lite"/>
    </source>
</evidence>
<dbReference type="EMBL" id="JADYXP020000003">
    <property type="protein sequence ID" value="KAL0128720.1"/>
    <property type="molecule type" value="Genomic_DNA"/>
</dbReference>
<organism evidence="2 3">
    <name type="scientific">Cardiocondyla obscurior</name>
    <dbReference type="NCBI Taxonomy" id="286306"/>
    <lineage>
        <taxon>Eukaryota</taxon>
        <taxon>Metazoa</taxon>
        <taxon>Ecdysozoa</taxon>
        <taxon>Arthropoda</taxon>
        <taxon>Hexapoda</taxon>
        <taxon>Insecta</taxon>
        <taxon>Pterygota</taxon>
        <taxon>Neoptera</taxon>
        <taxon>Endopterygota</taxon>
        <taxon>Hymenoptera</taxon>
        <taxon>Apocrita</taxon>
        <taxon>Aculeata</taxon>
        <taxon>Formicoidea</taxon>
        <taxon>Formicidae</taxon>
        <taxon>Myrmicinae</taxon>
        <taxon>Cardiocondyla</taxon>
    </lineage>
</organism>
<feature type="compositionally biased region" description="Basic residues" evidence="1">
    <location>
        <begin position="19"/>
        <end position="29"/>
    </location>
</feature>
<proteinExistence type="predicted"/>
<feature type="compositionally biased region" description="Basic and acidic residues" evidence="1">
    <location>
        <begin position="1"/>
        <end position="18"/>
    </location>
</feature>
<feature type="region of interest" description="Disordered" evidence="1">
    <location>
        <begin position="1"/>
        <end position="33"/>
    </location>
</feature>
<dbReference type="Proteomes" id="UP001430953">
    <property type="component" value="Unassembled WGS sequence"/>
</dbReference>
<sequence>MHESVFDLTRRRPEEGTRAGKKKYKKKRQTPTSYFERTHEHRMGLTFDQKRSFREKIKTFFPHLDTRRHILDTGYLYKTSQIDFNRLIEILGITL</sequence>
<evidence type="ECO:0000313" key="2">
    <source>
        <dbReference type="EMBL" id="KAL0128720.1"/>
    </source>
</evidence>
<keyword evidence="3" id="KW-1185">Reference proteome</keyword>
<name>A0AAW2GLX0_9HYME</name>
<comment type="caution">
    <text evidence="2">The sequence shown here is derived from an EMBL/GenBank/DDBJ whole genome shotgun (WGS) entry which is preliminary data.</text>
</comment>
<dbReference type="AlphaFoldDB" id="A0AAW2GLX0"/>
<evidence type="ECO:0000313" key="3">
    <source>
        <dbReference type="Proteomes" id="UP001430953"/>
    </source>
</evidence>